<feature type="domain" description="Copper amine oxidase N2-terminal" evidence="14">
    <location>
        <begin position="24"/>
        <end position="81"/>
    </location>
</feature>
<evidence type="ECO:0000256" key="9">
    <source>
        <dbReference type="PIRSR" id="PIRSR600269-50"/>
    </source>
</evidence>
<evidence type="ECO:0000256" key="6">
    <source>
        <dbReference type="ARBA" id="ARBA00023002"/>
    </source>
</evidence>
<comment type="subunit">
    <text evidence="3">Homodimer.</text>
</comment>
<dbReference type="SUPFAM" id="SSF49998">
    <property type="entry name" value="Amine oxidase catalytic domain"/>
    <property type="match status" value="1"/>
</dbReference>
<keyword evidence="16" id="KW-1185">Reference proteome</keyword>
<keyword evidence="5 9" id="KW-0801">TPQ</keyword>
<keyword evidence="4 11" id="KW-0479">Metal-binding</keyword>
<evidence type="ECO:0000256" key="1">
    <source>
        <dbReference type="ARBA" id="ARBA00001935"/>
    </source>
</evidence>
<keyword evidence="6 11" id="KW-0560">Oxidoreductase</keyword>
<evidence type="ECO:0000256" key="11">
    <source>
        <dbReference type="RuleBase" id="RU000672"/>
    </source>
</evidence>
<accession>A0A370TZ97</accession>
<dbReference type="InterPro" id="IPR016182">
    <property type="entry name" value="Cu_amine_oxidase_N-reg"/>
</dbReference>
<feature type="active site" description="Schiff-base intermediate with substrate; via topaquinone" evidence="9">
    <location>
        <position position="442"/>
    </location>
</feature>
<dbReference type="InterPro" id="IPR049948">
    <property type="entry name" value="Cu_Am_ox_TPQ-bd"/>
</dbReference>
<dbReference type="Gene3D" id="2.70.98.20">
    <property type="entry name" value="Copper amine oxidase, catalytic domain"/>
    <property type="match status" value="1"/>
</dbReference>
<dbReference type="AlphaFoldDB" id="A0A370TZ97"/>
<evidence type="ECO:0000256" key="10">
    <source>
        <dbReference type="PIRSR" id="PIRSR600269-51"/>
    </source>
</evidence>
<dbReference type="GO" id="GO:0008131">
    <property type="term" value="F:primary methylamine oxidase activity"/>
    <property type="evidence" value="ECO:0007669"/>
    <property type="project" value="InterPro"/>
</dbReference>
<evidence type="ECO:0000256" key="12">
    <source>
        <dbReference type="SAM" id="MobiDB-lite"/>
    </source>
</evidence>
<dbReference type="EC" id="1.4.3.-" evidence="11"/>
<dbReference type="STRING" id="2656787.A0A370TZ97"/>
<evidence type="ECO:0000256" key="7">
    <source>
        <dbReference type="ARBA" id="ARBA00023008"/>
    </source>
</evidence>
<proteinExistence type="inferred from homology"/>
<evidence type="ECO:0000259" key="14">
    <source>
        <dbReference type="Pfam" id="PF02727"/>
    </source>
</evidence>
<gene>
    <name evidence="15" type="ORF">BP5553_00814</name>
</gene>
<dbReference type="InterPro" id="IPR015798">
    <property type="entry name" value="Cu_amine_oxidase_C"/>
</dbReference>
<dbReference type="PROSITE" id="PS01164">
    <property type="entry name" value="COPPER_AMINE_OXID_1"/>
    <property type="match status" value="1"/>
</dbReference>
<dbReference type="RefSeq" id="XP_031873491.1">
    <property type="nucleotide sequence ID" value="XM_032009437.1"/>
</dbReference>
<comment type="cofactor">
    <cofactor evidence="11">
        <name>Cu cation</name>
        <dbReference type="ChEBI" id="CHEBI:23378"/>
    </cofactor>
    <text evidence="11">Contains 1 topaquinone per subunit.</text>
</comment>
<dbReference type="GO" id="GO:0048038">
    <property type="term" value="F:quinone binding"/>
    <property type="evidence" value="ECO:0007669"/>
    <property type="project" value="InterPro"/>
</dbReference>
<dbReference type="PANTHER" id="PTHR10638:SF91">
    <property type="entry name" value="AMINE OXIDASE"/>
    <property type="match status" value="1"/>
</dbReference>
<dbReference type="SUPFAM" id="SSF54416">
    <property type="entry name" value="Amine oxidase N-terminal region"/>
    <property type="match status" value="2"/>
</dbReference>
<dbReference type="InterPro" id="IPR015800">
    <property type="entry name" value="Cu_amine_oxidase_N2"/>
</dbReference>
<evidence type="ECO:0000256" key="8">
    <source>
        <dbReference type="ARBA" id="ARBA00023157"/>
    </source>
</evidence>
<dbReference type="GO" id="GO:0009308">
    <property type="term" value="P:amine metabolic process"/>
    <property type="evidence" value="ECO:0007669"/>
    <property type="project" value="UniProtKB-UniRule"/>
</dbReference>
<dbReference type="FunFam" id="2.70.98.20:FF:000001">
    <property type="entry name" value="Amine oxidase"/>
    <property type="match status" value="1"/>
</dbReference>
<organism evidence="15 16">
    <name type="scientific">Venustampulla echinocandica</name>
    <dbReference type="NCBI Taxonomy" id="2656787"/>
    <lineage>
        <taxon>Eukaryota</taxon>
        <taxon>Fungi</taxon>
        <taxon>Dikarya</taxon>
        <taxon>Ascomycota</taxon>
        <taxon>Pezizomycotina</taxon>
        <taxon>Leotiomycetes</taxon>
        <taxon>Helotiales</taxon>
        <taxon>Pleuroascaceae</taxon>
        <taxon>Venustampulla</taxon>
    </lineage>
</organism>
<feature type="domain" description="Copper amine oxidase catalytic" evidence="13">
    <location>
        <begin position="285"/>
        <end position="685"/>
    </location>
</feature>
<comment type="cofactor">
    <cofactor evidence="1">
        <name>Cu cation</name>
        <dbReference type="ChEBI" id="CHEBI:23378"/>
    </cofactor>
</comment>
<dbReference type="Pfam" id="PF01179">
    <property type="entry name" value="Cu_amine_oxid"/>
    <property type="match status" value="1"/>
</dbReference>
<comment type="caution">
    <text evidence="15">The sequence shown here is derived from an EMBL/GenBank/DDBJ whole genome shotgun (WGS) entry which is preliminary data.</text>
</comment>
<keyword evidence="7 11" id="KW-0186">Copper</keyword>
<reference evidence="15 16" key="1">
    <citation type="journal article" date="2018" name="IMA Fungus">
        <title>IMA Genome-F 9: Draft genome sequence of Annulohypoxylon stygium, Aspergillus mulundensis, Berkeleyomyces basicola (syn. Thielaviopsis basicola), Ceratocystis smalleyi, two Cercospora beticola strains, Coleophoma cylindrospora, Fusarium fracticaudum, Phialophora cf. hyalina, and Morchella septimelata.</title>
        <authorList>
            <person name="Wingfield B.D."/>
            <person name="Bills G.F."/>
            <person name="Dong Y."/>
            <person name="Huang W."/>
            <person name="Nel W.J."/>
            <person name="Swalarsk-Parry B.S."/>
            <person name="Vaghefi N."/>
            <person name="Wilken P.M."/>
            <person name="An Z."/>
            <person name="de Beer Z.W."/>
            <person name="De Vos L."/>
            <person name="Chen L."/>
            <person name="Duong T.A."/>
            <person name="Gao Y."/>
            <person name="Hammerbacher A."/>
            <person name="Kikkert J.R."/>
            <person name="Li Y."/>
            <person name="Li H."/>
            <person name="Li K."/>
            <person name="Li Q."/>
            <person name="Liu X."/>
            <person name="Ma X."/>
            <person name="Naidoo K."/>
            <person name="Pethybridge S.J."/>
            <person name="Sun J."/>
            <person name="Steenkamp E.T."/>
            <person name="van der Nest M.A."/>
            <person name="van Wyk S."/>
            <person name="Wingfield M.J."/>
            <person name="Xiong C."/>
            <person name="Yue Q."/>
            <person name="Zhang X."/>
        </authorList>
    </citation>
    <scope>NUCLEOTIDE SEQUENCE [LARGE SCALE GENOMIC DNA]</scope>
    <source>
        <strain evidence="15 16">BP 5553</strain>
    </source>
</reference>
<keyword evidence="8" id="KW-1015">Disulfide bond</keyword>
<evidence type="ECO:0000256" key="3">
    <source>
        <dbReference type="ARBA" id="ARBA00011738"/>
    </source>
</evidence>
<dbReference type="GeneID" id="43593663"/>
<dbReference type="EMBL" id="NPIC01000001">
    <property type="protein sequence ID" value="RDL40835.1"/>
    <property type="molecule type" value="Genomic_DNA"/>
</dbReference>
<evidence type="ECO:0000256" key="4">
    <source>
        <dbReference type="ARBA" id="ARBA00022723"/>
    </source>
</evidence>
<evidence type="ECO:0000256" key="2">
    <source>
        <dbReference type="ARBA" id="ARBA00007983"/>
    </source>
</evidence>
<feature type="region of interest" description="Disordered" evidence="12">
    <location>
        <begin position="1"/>
        <end position="28"/>
    </location>
</feature>
<evidence type="ECO:0000313" key="15">
    <source>
        <dbReference type="EMBL" id="RDL40835.1"/>
    </source>
</evidence>
<name>A0A370TZ97_9HELO</name>
<sequence>MSSDKPTDRMLPDGSMASGDSVPHPLDPLSVAETNLARDAILNARGSTVVVHFRSISLQEPPKKDLSQFLALEHSGELTPRTPRPERLAKVNYDTVRGDKQHEYMESWVDVVEGREVTKKLIDKAHQASLTMYGSPFIQYVLREADQKGYRQEFRAFTDACLASPLFQKTIAEFDLPEGFVVTIDPWPYGSDEEVVPRYTQGLCFARDTRSGNEDSNHYPYPLPIIPVMDTYSGEIVRIEKLSTGGKEDGLTPGTHQKDILTHCSPGEYIPELLSLPLRSDIKPLNVTQPEGPSFQVNQNLIEWQKWRFRVGFNPREGATLHDIRYDGRSVLYRLSLSEMTVPYGDPRPPFHRKQAFDFGDAGAGRAANNLALGCDCLGVVKYFDAVLTDADGKANVSRNVVCLHEQDNGILWKHTNYRTERAVVTRLRELVVQFIITLANYEYIFAYKFDQAGGITIETRATGIVSVVNIDPNKTSHWGNVVSPGALAQNHQHLFCVRIDPAVDGHQNTIVTEESLPMPISNDLNPFGSGYEVRQTAIKKSQFFDASPTTNLTVKMTNPSKLNPISGRPVSYKFTPSASQLMLAHPDSIMARRAQFAEHHVWVTKYRDRELWAGGEFTNQSKAEVDGVSDAAARNEDVENEDVVVWSVFGLTHNPRVEDWPVMPVEIHQIHLRPADFFTSNPALDVPGAKNSASRLAPGEELCCESGNVQHAPATHLQGSGPDLDPKSKL</sequence>
<feature type="compositionally biased region" description="Basic and acidic residues" evidence="12">
    <location>
        <begin position="1"/>
        <end position="11"/>
    </location>
</feature>
<protein>
    <recommendedName>
        <fullName evidence="11">Amine oxidase</fullName>
        <ecNumber evidence="11">1.4.3.-</ecNumber>
    </recommendedName>
</protein>
<comment type="PTM">
    <text evidence="10 11">Topaquinone (TPQ) is generated by copper-dependent autoxidation of a specific tyrosyl residue.</text>
</comment>
<dbReference type="InterPro" id="IPR000269">
    <property type="entry name" value="Cu_amine_oxidase"/>
</dbReference>
<dbReference type="Gene3D" id="3.10.450.40">
    <property type="match status" value="2"/>
</dbReference>
<dbReference type="PANTHER" id="PTHR10638">
    <property type="entry name" value="COPPER AMINE OXIDASE"/>
    <property type="match status" value="1"/>
</dbReference>
<dbReference type="GO" id="GO:0005507">
    <property type="term" value="F:copper ion binding"/>
    <property type="evidence" value="ECO:0007669"/>
    <property type="project" value="InterPro"/>
</dbReference>
<dbReference type="OrthoDB" id="5379943at2759"/>
<feature type="active site" description="Proton acceptor" evidence="9">
    <location>
        <position position="358"/>
    </location>
</feature>
<feature type="modified residue" description="2',4',5'-topaquinone" evidence="10">
    <location>
        <position position="442"/>
    </location>
</feature>
<dbReference type="Proteomes" id="UP000254866">
    <property type="component" value="Unassembled WGS sequence"/>
</dbReference>
<comment type="similarity">
    <text evidence="2 11">Belongs to the copper/topaquinone oxidase family.</text>
</comment>
<evidence type="ECO:0000259" key="13">
    <source>
        <dbReference type="Pfam" id="PF01179"/>
    </source>
</evidence>
<dbReference type="Pfam" id="PF02727">
    <property type="entry name" value="Cu_amine_oxidN2"/>
    <property type="match status" value="1"/>
</dbReference>
<evidence type="ECO:0000256" key="5">
    <source>
        <dbReference type="ARBA" id="ARBA00022772"/>
    </source>
</evidence>
<evidence type="ECO:0000313" key="16">
    <source>
        <dbReference type="Proteomes" id="UP000254866"/>
    </source>
</evidence>
<dbReference type="InterPro" id="IPR036460">
    <property type="entry name" value="Cu_amine_oxidase_C_sf"/>
</dbReference>